<dbReference type="SUPFAM" id="SSF56219">
    <property type="entry name" value="DNase I-like"/>
    <property type="match status" value="1"/>
</dbReference>
<dbReference type="RefSeq" id="WP_110310629.1">
    <property type="nucleotide sequence ID" value="NZ_QICL01000011.1"/>
</dbReference>
<keyword evidence="2" id="KW-0378">Hydrolase</keyword>
<evidence type="ECO:0000313" key="2">
    <source>
        <dbReference type="EMBL" id="PXV64065.1"/>
    </source>
</evidence>
<keyword evidence="2" id="KW-0540">Nuclease</keyword>
<dbReference type="GO" id="GO:0004527">
    <property type="term" value="F:exonuclease activity"/>
    <property type="evidence" value="ECO:0007669"/>
    <property type="project" value="UniProtKB-KW"/>
</dbReference>
<gene>
    <name evidence="2" type="ORF">CLV62_11122</name>
</gene>
<dbReference type="GO" id="GO:0016020">
    <property type="term" value="C:membrane"/>
    <property type="evidence" value="ECO:0007669"/>
    <property type="project" value="GOC"/>
</dbReference>
<dbReference type="PANTHER" id="PTHR14859">
    <property type="entry name" value="CALCOFLUOR WHITE HYPERSENSITIVE PROTEIN PRECURSOR"/>
    <property type="match status" value="1"/>
</dbReference>
<sequence length="249" mass="28328">MKTRLITFLTGVLLLISLSISSQNDLRIMTYNIRNGIGMDMKSDYKRTVNVINKYHPDIVAVQEVDSMTNRSNKRFVLGELSRLTGMYYYYAPAIDYDGGKYGTGLLSREKPIRTSYIPLPGREEQRVLLIAEFDKFVFLGVHLSLTTEDQLKSVEIIKQELAEIKKPVFVAGDFNAHPDSEVIELLKKSFTVLSSSANTFPADKPTECIDYIALDKKTFKSRFFRNSFVIDEPEASDHRPVIVDVKLP</sequence>
<keyword evidence="3" id="KW-1185">Reference proteome</keyword>
<dbReference type="GO" id="GO:0006506">
    <property type="term" value="P:GPI anchor biosynthetic process"/>
    <property type="evidence" value="ECO:0007669"/>
    <property type="project" value="TreeGrafter"/>
</dbReference>
<dbReference type="Pfam" id="PF03372">
    <property type="entry name" value="Exo_endo_phos"/>
    <property type="match status" value="1"/>
</dbReference>
<proteinExistence type="predicted"/>
<organism evidence="2 3">
    <name type="scientific">Dysgonomonas alginatilytica</name>
    <dbReference type="NCBI Taxonomy" id="1605892"/>
    <lineage>
        <taxon>Bacteria</taxon>
        <taxon>Pseudomonadati</taxon>
        <taxon>Bacteroidota</taxon>
        <taxon>Bacteroidia</taxon>
        <taxon>Bacteroidales</taxon>
        <taxon>Dysgonomonadaceae</taxon>
        <taxon>Dysgonomonas</taxon>
    </lineage>
</organism>
<dbReference type="InterPro" id="IPR036691">
    <property type="entry name" value="Endo/exonu/phosph_ase_sf"/>
</dbReference>
<protein>
    <submittedName>
        <fullName evidence="2">Endonuclease/exonuclease/phosphatase family metal-dependent hydrolase</fullName>
    </submittedName>
</protein>
<name>A0A2V3PNL2_9BACT</name>
<dbReference type="GO" id="GO:0004519">
    <property type="term" value="F:endonuclease activity"/>
    <property type="evidence" value="ECO:0007669"/>
    <property type="project" value="UniProtKB-KW"/>
</dbReference>
<dbReference type="Proteomes" id="UP000247973">
    <property type="component" value="Unassembled WGS sequence"/>
</dbReference>
<evidence type="ECO:0000259" key="1">
    <source>
        <dbReference type="Pfam" id="PF03372"/>
    </source>
</evidence>
<dbReference type="InterPro" id="IPR005135">
    <property type="entry name" value="Endo/exonuclease/phosphatase"/>
</dbReference>
<accession>A0A2V3PNL2</accession>
<dbReference type="InterPro" id="IPR051916">
    <property type="entry name" value="GPI-anchor_lipid_remodeler"/>
</dbReference>
<reference evidence="2 3" key="1">
    <citation type="submission" date="2018-03" db="EMBL/GenBank/DDBJ databases">
        <title>Genomic Encyclopedia of Archaeal and Bacterial Type Strains, Phase II (KMG-II): from individual species to whole genera.</title>
        <authorList>
            <person name="Goeker M."/>
        </authorList>
    </citation>
    <scope>NUCLEOTIDE SEQUENCE [LARGE SCALE GENOMIC DNA]</scope>
    <source>
        <strain evidence="2 3">DSM 100214</strain>
    </source>
</reference>
<dbReference type="OrthoDB" id="596345at2"/>
<dbReference type="PANTHER" id="PTHR14859:SF15">
    <property type="entry name" value="ENDONUCLEASE_EXONUCLEASE_PHOSPHATASE DOMAIN-CONTAINING PROTEIN"/>
    <property type="match status" value="1"/>
</dbReference>
<feature type="domain" description="Endonuclease/exonuclease/phosphatase" evidence="1">
    <location>
        <begin position="29"/>
        <end position="239"/>
    </location>
</feature>
<keyword evidence="2" id="KW-0255">Endonuclease</keyword>
<evidence type="ECO:0000313" key="3">
    <source>
        <dbReference type="Proteomes" id="UP000247973"/>
    </source>
</evidence>
<dbReference type="Gene3D" id="3.60.10.10">
    <property type="entry name" value="Endonuclease/exonuclease/phosphatase"/>
    <property type="match status" value="1"/>
</dbReference>
<dbReference type="EMBL" id="QICL01000011">
    <property type="protein sequence ID" value="PXV64065.1"/>
    <property type="molecule type" value="Genomic_DNA"/>
</dbReference>
<dbReference type="AlphaFoldDB" id="A0A2V3PNL2"/>
<comment type="caution">
    <text evidence="2">The sequence shown here is derived from an EMBL/GenBank/DDBJ whole genome shotgun (WGS) entry which is preliminary data.</text>
</comment>
<keyword evidence="2" id="KW-0269">Exonuclease</keyword>